<dbReference type="GO" id="GO:0009927">
    <property type="term" value="F:histidine phosphotransfer kinase activity"/>
    <property type="evidence" value="ECO:0007669"/>
    <property type="project" value="TreeGrafter"/>
</dbReference>
<dbReference type="CDD" id="cd00130">
    <property type="entry name" value="PAS"/>
    <property type="match status" value="5"/>
</dbReference>
<dbReference type="GO" id="GO:0000155">
    <property type="term" value="F:phosphorelay sensor kinase activity"/>
    <property type="evidence" value="ECO:0007669"/>
    <property type="project" value="InterPro"/>
</dbReference>
<dbReference type="Gene3D" id="3.40.50.2300">
    <property type="match status" value="1"/>
</dbReference>
<dbReference type="InterPro" id="IPR013656">
    <property type="entry name" value="PAS_4"/>
</dbReference>
<dbReference type="SMART" id="SM00086">
    <property type="entry name" value="PAC"/>
    <property type="match status" value="5"/>
</dbReference>
<dbReference type="SMART" id="SM00388">
    <property type="entry name" value="HisKA"/>
    <property type="match status" value="1"/>
</dbReference>
<dbReference type="Proteomes" id="UP000437131">
    <property type="component" value="Unassembled WGS sequence"/>
</dbReference>
<feature type="modified residue" description="4-aspartylphosphate" evidence="7">
    <location>
        <position position="1405"/>
    </location>
</feature>
<evidence type="ECO:0000259" key="12">
    <source>
        <dbReference type="PROSITE" id="PS50113"/>
    </source>
</evidence>
<dbReference type="InterPro" id="IPR046342">
    <property type="entry name" value="CBS_dom_sf"/>
</dbReference>
<dbReference type="SUPFAM" id="SSF47384">
    <property type="entry name" value="Homodimeric domain of signal transducing histidine kinase"/>
    <property type="match status" value="1"/>
</dbReference>
<dbReference type="NCBIfam" id="TIGR00229">
    <property type="entry name" value="sensory_box"/>
    <property type="match status" value="4"/>
</dbReference>
<dbReference type="InterPro" id="IPR000700">
    <property type="entry name" value="PAS-assoc_C"/>
</dbReference>
<evidence type="ECO:0000256" key="4">
    <source>
        <dbReference type="ARBA" id="ARBA00022679"/>
    </source>
</evidence>
<dbReference type="SMART" id="SM00448">
    <property type="entry name" value="REC"/>
    <property type="match status" value="1"/>
</dbReference>
<dbReference type="SUPFAM" id="SSF55785">
    <property type="entry name" value="PYP-like sensor domain (PAS domain)"/>
    <property type="match status" value="5"/>
</dbReference>
<gene>
    <name evidence="13" type="ORF">GGC33_04580</name>
</gene>
<dbReference type="PANTHER" id="PTHR43047:SF63">
    <property type="entry name" value="HISTIDINE KINASE"/>
    <property type="match status" value="1"/>
</dbReference>
<organism evidence="13 14">
    <name type="scientific">Cyanobacterium aponinum 0216</name>
    <dbReference type="NCBI Taxonomy" id="2676140"/>
    <lineage>
        <taxon>Bacteria</taxon>
        <taxon>Bacillati</taxon>
        <taxon>Cyanobacteriota</taxon>
        <taxon>Cyanophyceae</taxon>
        <taxon>Oscillatoriophycideae</taxon>
        <taxon>Chroococcales</taxon>
        <taxon>Geminocystaceae</taxon>
        <taxon>Cyanobacterium</taxon>
    </lineage>
</organism>
<dbReference type="InterPro" id="IPR000014">
    <property type="entry name" value="PAS"/>
</dbReference>
<dbReference type="InterPro" id="IPR013655">
    <property type="entry name" value="PAS_fold_3"/>
</dbReference>
<dbReference type="Pfam" id="PF08447">
    <property type="entry name" value="PAS_3"/>
    <property type="match status" value="3"/>
</dbReference>
<evidence type="ECO:0000313" key="13">
    <source>
        <dbReference type="EMBL" id="MTF38195.1"/>
    </source>
</evidence>
<feature type="domain" description="PAC" evidence="12">
    <location>
        <begin position="602"/>
        <end position="654"/>
    </location>
</feature>
<dbReference type="InterPro" id="IPR036097">
    <property type="entry name" value="HisK_dim/P_sf"/>
</dbReference>
<feature type="coiled-coil region" evidence="8">
    <location>
        <begin position="1029"/>
        <end position="1056"/>
    </location>
</feature>
<dbReference type="Pfam" id="PF00989">
    <property type="entry name" value="PAS"/>
    <property type="match status" value="1"/>
</dbReference>
<dbReference type="SUPFAM" id="SSF55874">
    <property type="entry name" value="ATPase domain of HSP90 chaperone/DNA topoisomerase II/histidine kinase"/>
    <property type="match status" value="1"/>
</dbReference>
<dbReference type="Pfam" id="PF00072">
    <property type="entry name" value="Response_reg"/>
    <property type="match status" value="1"/>
</dbReference>
<keyword evidence="8" id="KW-0175">Coiled coil</keyword>
<dbReference type="EMBL" id="WMIA01000003">
    <property type="protein sequence ID" value="MTF38195.1"/>
    <property type="molecule type" value="Genomic_DNA"/>
</dbReference>
<dbReference type="EC" id="2.7.13.3" evidence="2"/>
<dbReference type="FunFam" id="1.10.287.130:FF:000145">
    <property type="entry name" value="Sensory transduction histidine kinase"/>
    <property type="match status" value="1"/>
</dbReference>
<dbReference type="PROSITE" id="PS50112">
    <property type="entry name" value="PAS"/>
    <property type="match status" value="2"/>
</dbReference>
<dbReference type="Gene3D" id="3.30.450.20">
    <property type="entry name" value="PAS domain"/>
    <property type="match status" value="5"/>
</dbReference>
<sequence>MSSFSFSLEYQPPYFPVTFISADESFSRVLSLSEEHPHNSIFFIVQKEEKKSSSCRKYLGILARKNLSKYNQDSEDNDSLKAENLDLLPIVSIKKSELTNLFIVLYKFISSGSDYLAIINDNSDIIGVLAHEDLRDYIEVHTKLNYQEIEKLVSELNITITEDISEKKADNKQEKIFTKNKNQDSQATTKNNSDTIFHLYKIISEHREQERYWHKLIEGAAAISGKDFFYKIAEYISINFDVDYVFITEKTEQYLETLVFLVNGKIQNNFCFPCTNFPCGKAIQEGIFTCQNNLRSLFPNNEFLEKSEMEGFAGVQLINGNKEVIGGLSVGSKSFISKIKLEMIANILQVFAARITSELEREKAVTELTNLQQQLKNEIITKTTQLEINEQKYRTLIENFPGIVYSCLNDNFWTVEFISGEILNITGYYPEEVTGNKLISYADLIHPDDRDIVNELVQESLQKKEIFTVEYRLQHRDGSIRWVYEKGQGVYDFQGNLIHLCGAIIDVSDRKLAEEALKHSEKDLFNAKEMLELVLNTIPQRVFWKNTQSVLLGCNQAFANDFDSTVSELQGKQINEICFNSEDAHQYQQCDCEVINTGEPIYHQQYTYHRRDGSTMYIEGSKFPLKNNEGEIIGILGTYQDITQRKEYEAKLAQENNFNQQILENMAEGLCVCSEISDFPYIRFSVWNHKMEEITGYTLEEINQKGWYQSLYPDPNLREKAIERMKRMRQGEHIHKEIWRIIRADSQPRLIQISTCIVQKMDNSTHILALMQDVTEQKRAEKALKQSESRYRKIVETANEGIWILNKKGITTFVNQTLADMLGYSIENIWGKSFLSFMKDSQKVVAQQLFEKRIRGVSEQHDFQFVRADGSPLWAIVSTSPIFNDEGEFMGALGMITDISDRKLIESHINELSKRLQLAVESAQIGIWELDLKTQKLTWDEQMYKLYDVPIGTPCYYKTWTNTLHPEDFENTVNLFEKASLGLAEYDTVFRIVHSDGKIIYIKANGMLEKDGEGKPLKMIGINYDITPQKEAEIVLKESNENLEKINIELEKTTRMKDEFLASMSHELRTPLNSILGLSEALKEQIFGALNQKQLDFLNNIYRSGRHLLDLINDILDLAKIESGKTEFNFSLVDVVSLSLDSLNFIRYLAEKKNITLTFTNEIPPSDKLCQIDERRIRQALINLLNNGIKFTPEGGKIELKINLVTQLGLTSEKPETDKTFIHFSVTDTGIGIAEDNISKLFQTFVQIDSRLNRQYAGTGLGLALVKRIVDVHGGFVGVESEINQGSCFSFYIPYSKDVKKECHSAFWHPNNPHRVNLFTKKKIKKSDESLFYNRSLEFSSNNSKQKIAINSINNLILLVDDDEENIYAISDYLQIKGFSLEVAKNGKDALNKLKDINPCIILMDIQMPELDGFETIRLIKENPRWQNIPIVAVTALAMIGDKEKCLNAGADDYLSKPFRLKDLIEKINTILS</sequence>
<feature type="domain" description="PAS" evidence="11">
    <location>
        <begin position="787"/>
        <end position="857"/>
    </location>
</feature>
<proteinExistence type="predicted"/>
<dbReference type="InterPro" id="IPR011006">
    <property type="entry name" value="CheY-like_superfamily"/>
</dbReference>
<dbReference type="Gene3D" id="3.30.565.10">
    <property type="entry name" value="Histidine kinase-like ATPase, C-terminal domain"/>
    <property type="match status" value="1"/>
</dbReference>
<evidence type="ECO:0000259" key="11">
    <source>
        <dbReference type="PROSITE" id="PS50112"/>
    </source>
</evidence>
<dbReference type="InterPro" id="IPR005467">
    <property type="entry name" value="His_kinase_dom"/>
</dbReference>
<evidence type="ECO:0000256" key="1">
    <source>
        <dbReference type="ARBA" id="ARBA00000085"/>
    </source>
</evidence>
<comment type="catalytic activity">
    <reaction evidence="1">
        <text>ATP + protein L-histidine = ADP + protein N-phospho-L-histidine.</text>
        <dbReference type="EC" id="2.7.13.3"/>
    </reaction>
</comment>
<dbReference type="Pfam" id="PF00512">
    <property type="entry name" value="HisKA"/>
    <property type="match status" value="1"/>
</dbReference>
<evidence type="ECO:0000256" key="3">
    <source>
        <dbReference type="ARBA" id="ARBA00022553"/>
    </source>
</evidence>
<keyword evidence="3 7" id="KW-0597">Phosphoprotein</keyword>
<dbReference type="PANTHER" id="PTHR43047">
    <property type="entry name" value="TWO-COMPONENT HISTIDINE PROTEIN KINASE"/>
    <property type="match status" value="1"/>
</dbReference>
<name>A0A844GVF5_9CHRO</name>
<keyword evidence="6" id="KW-0902">Two-component regulatory system</keyword>
<dbReference type="InterPro" id="IPR001610">
    <property type="entry name" value="PAC"/>
</dbReference>
<dbReference type="InterPro" id="IPR036890">
    <property type="entry name" value="HATPase_C_sf"/>
</dbReference>
<feature type="domain" description="PAC" evidence="12">
    <location>
        <begin position="986"/>
        <end position="1038"/>
    </location>
</feature>
<dbReference type="InterPro" id="IPR001789">
    <property type="entry name" value="Sig_transdc_resp-reg_receiver"/>
</dbReference>
<dbReference type="Gene3D" id="2.10.70.100">
    <property type="match status" value="1"/>
</dbReference>
<dbReference type="InterPro" id="IPR003594">
    <property type="entry name" value="HATPase_dom"/>
</dbReference>
<evidence type="ECO:0000256" key="8">
    <source>
        <dbReference type="SAM" id="Coils"/>
    </source>
</evidence>
<dbReference type="InterPro" id="IPR013767">
    <property type="entry name" value="PAS_fold"/>
</dbReference>
<feature type="domain" description="Histidine kinase" evidence="9">
    <location>
        <begin position="1063"/>
        <end position="1297"/>
    </location>
</feature>
<dbReference type="SUPFAM" id="SSF54631">
    <property type="entry name" value="CBS-domain pair"/>
    <property type="match status" value="1"/>
</dbReference>
<comment type="caution">
    <text evidence="13">The sequence shown here is derived from an EMBL/GenBank/DDBJ whole genome shotgun (WGS) entry which is preliminary data.</text>
</comment>
<feature type="domain" description="Response regulatory" evidence="10">
    <location>
        <begin position="1356"/>
        <end position="1472"/>
    </location>
</feature>
<dbReference type="PROSITE" id="PS50109">
    <property type="entry name" value="HIS_KIN"/>
    <property type="match status" value="1"/>
</dbReference>
<dbReference type="InterPro" id="IPR035965">
    <property type="entry name" value="PAS-like_dom_sf"/>
</dbReference>
<dbReference type="InterPro" id="IPR004358">
    <property type="entry name" value="Sig_transdc_His_kin-like_C"/>
</dbReference>
<evidence type="ECO:0000259" key="10">
    <source>
        <dbReference type="PROSITE" id="PS50110"/>
    </source>
</evidence>
<dbReference type="GO" id="GO:0005886">
    <property type="term" value="C:plasma membrane"/>
    <property type="evidence" value="ECO:0007669"/>
    <property type="project" value="TreeGrafter"/>
</dbReference>
<dbReference type="PROSITE" id="PS50113">
    <property type="entry name" value="PAC"/>
    <property type="match status" value="5"/>
</dbReference>
<dbReference type="CDD" id="cd00082">
    <property type="entry name" value="HisKA"/>
    <property type="match status" value="1"/>
</dbReference>
<dbReference type="Pfam" id="PF02518">
    <property type="entry name" value="HATPase_c"/>
    <property type="match status" value="1"/>
</dbReference>
<evidence type="ECO:0000313" key="14">
    <source>
        <dbReference type="Proteomes" id="UP000437131"/>
    </source>
</evidence>
<dbReference type="SMART" id="SM00387">
    <property type="entry name" value="HATPase_c"/>
    <property type="match status" value="1"/>
</dbReference>
<dbReference type="RefSeq" id="WP_155083063.1">
    <property type="nucleotide sequence ID" value="NZ_WMIA01000003.1"/>
</dbReference>
<keyword evidence="4" id="KW-0808">Transferase</keyword>
<dbReference type="CDD" id="cd16922">
    <property type="entry name" value="HATPase_EvgS-ArcB-TorS-like"/>
    <property type="match status" value="1"/>
</dbReference>
<dbReference type="PROSITE" id="PS50110">
    <property type="entry name" value="RESPONSE_REGULATORY"/>
    <property type="match status" value="1"/>
</dbReference>
<dbReference type="FunFam" id="3.30.565.10:FF:000006">
    <property type="entry name" value="Sensor histidine kinase WalK"/>
    <property type="match status" value="1"/>
</dbReference>
<feature type="domain" description="PAC" evidence="12">
    <location>
        <begin position="467"/>
        <end position="519"/>
    </location>
</feature>
<dbReference type="PRINTS" id="PR00344">
    <property type="entry name" value="BCTRLSENSOR"/>
</dbReference>
<dbReference type="CDD" id="cd17546">
    <property type="entry name" value="REC_hyHK_CKI1_RcsC-like"/>
    <property type="match status" value="1"/>
</dbReference>
<reference evidence="13 14" key="1">
    <citation type="submission" date="2019-11" db="EMBL/GenBank/DDBJ databases">
        <title>Isolation of a new High Light Tolerant Cyanobacteria.</title>
        <authorList>
            <person name="Dobson Z."/>
            <person name="Vaughn N."/>
            <person name="Vaughn M."/>
            <person name="Fromme P."/>
            <person name="Mazor Y."/>
        </authorList>
    </citation>
    <scope>NUCLEOTIDE SEQUENCE [LARGE SCALE GENOMIC DNA]</scope>
    <source>
        <strain evidence="13 14">0216</strain>
    </source>
</reference>
<dbReference type="Pfam" id="PF08448">
    <property type="entry name" value="PAS_4"/>
    <property type="match status" value="1"/>
</dbReference>
<feature type="domain" description="PAC" evidence="12">
    <location>
        <begin position="859"/>
        <end position="911"/>
    </location>
</feature>
<dbReference type="InterPro" id="IPR003661">
    <property type="entry name" value="HisK_dim/P_dom"/>
</dbReference>
<dbReference type="SUPFAM" id="SSF52172">
    <property type="entry name" value="CheY-like"/>
    <property type="match status" value="1"/>
</dbReference>
<evidence type="ECO:0000259" key="9">
    <source>
        <dbReference type="PROSITE" id="PS50109"/>
    </source>
</evidence>
<evidence type="ECO:0000256" key="2">
    <source>
        <dbReference type="ARBA" id="ARBA00012438"/>
    </source>
</evidence>
<evidence type="ECO:0000256" key="6">
    <source>
        <dbReference type="ARBA" id="ARBA00023012"/>
    </source>
</evidence>
<feature type="domain" description="PAC" evidence="12">
    <location>
        <begin position="735"/>
        <end position="786"/>
    </location>
</feature>
<keyword evidence="5" id="KW-0418">Kinase</keyword>
<protein>
    <recommendedName>
        <fullName evidence="2">histidine kinase</fullName>
        <ecNumber evidence="2">2.7.13.3</ecNumber>
    </recommendedName>
</protein>
<accession>A0A844GVF5</accession>
<dbReference type="Gene3D" id="1.10.287.130">
    <property type="match status" value="1"/>
</dbReference>
<dbReference type="SMART" id="SM00091">
    <property type="entry name" value="PAS"/>
    <property type="match status" value="5"/>
</dbReference>
<dbReference type="GO" id="GO:0006355">
    <property type="term" value="P:regulation of DNA-templated transcription"/>
    <property type="evidence" value="ECO:0007669"/>
    <property type="project" value="InterPro"/>
</dbReference>
<evidence type="ECO:0000256" key="7">
    <source>
        <dbReference type="PROSITE-ProRule" id="PRU00169"/>
    </source>
</evidence>
<feature type="domain" description="PAS" evidence="11">
    <location>
        <begin position="389"/>
        <end position="464"/>
    </location>
</feature>
<evidence type="ECO:0000256" key="5">
    <source>
        <dbReference type="ARBA" id="ARBA00022777"/>
    </source>
</evidence>